<dbReference type="EMBL" id="ADHJ01000001">
    <property type="protein sequence ID" value="EFU43843.1"/>
    <property type="molecule type" value="Genomic_DNA"/>
</dbReference>
<comment type="caution">
    <text evidence="1">The sequence shown here is derived from an EMBL/GenBank/DDBJ whole genome shotgun (WGS) entry which is preliminary data.</text>
</comment>
<gene>
    <name evidence="1" type="ORF">PVOR_01490</name>
</gene>
<dbReference type="KEGG" id="pvo:PVOR_01490"/>
<keyword evidence="2" id="KW-1185">Reference proteome</keyword>
<protein>
    <submittedName>
        <fullName evidence="1">Uncharacterized protein</fullName>
    </submittedName>
</protein>
<evidence type="ECO:0000313" key="1">
    <source>
        <dbReference type="EMBL" id="EFU43843.1"/>
    </source>
</evidence>
<organism evidence="1 2">
    <name type="scientific">Paenibacillus vortex V453</name>
    <dbReference type="NCBI Taxonomy" id="715225"/>
    <lineage>
        <taxon>Bacteria</taxon>
        <taxon>Bacillati</taxon>
        <taxon>Bacillota</taxon>
        <taxon>Bacilli</taxon>
        <taxon>Bacillales</taxon>
        <taxon>Paenibacillaceae</taxon>
        <taxon>Paenibacillus</taxon>
    </lineage>
</organism>
<dbReference type="RefSeq" id="WP_006207262.1">
    <property type="nucleotide sequence ID" value="NZ_ADHJ01000001.1"/>
</dbReference>
<dbReference type="AlphaFoldDB" id="A0A2R9T2I0"/>
<name>A0A2R9T2I0_9BACL</name>
<evidence type="ECO:0000313" key="2">
    <source>
        <dbReference type="Proteomes" id="UP000003094"/>
    </source>
</evidence>
<proteinExistence type="predicted"/>
<dbReference type="Proteomes" id="UP000003094">
    <property type="component" value="Unassembled WGS sequence"/>
</dbReference>
<reference evidence="1 2" key="1">
    <citation type="journal article" date="2010" name="BMC Genomics">
        <title>Genome sequence of the pattern forming Paenibacillus vortex bacterium reveals potential for thriving in complex environments.</title>
        <authorList>
            <person name="Sirota-Madi A."/>
            <person name="Olender T."/>
            <person name="Helman Y."/>
            <person name="Ingham C."/>
            <person name="Brainis I."/>
            <person name="Roth D."/>
            <person name="Hagi E."/>
            <person name="Brodsky L."/>
            <person name="Leshkowitz D."/>
            <person name="Galatenko V."/>
            <person name="Nikolaev V."/>
            <person name="Mugasimangalam R.C."/>
            <person name="Bransburg-Zabary S."/>
            <person name="Gutnick D.L."/>
            <person name="Lancet D."/>
            <person name="Ben-Jacob E."/>
        </authorList>
    </citation>
    <scope>NUCLEOTIDE SEQUENCE [LARGE SCALE GENOMIC DNA]</scope>
    <source>
        <strain evidence="1 2">V453</strain>
    </source>
</reference>
<sequence length="151" mass="17593">MQNTLLKGIHIIENGTEIEKELFPYSGENNHCSKLKEFEVRQIRHWYSYGLSTKQELANYFHVSVSTIRDIINYRTWKHLSTYRPKGEIITATKFQLVNNGNSNNPKLIALVHMIVSPSETKLLEIIHDDELLLNYKYPDAVLIGEYIIET</sequence>
<accession>A0A2R9T2I0</accession>